<keyword evidence="8" id="KW-1185">Reference proteome</keyword>
<dbReference type="InterPro" id="IPR007023">
    <property type="entry name" value="Ribosom_reg"/>
</dbReference>
<dbReference type="AlphaFoldDB" id="A0A816D2D4"/>
<evidence type="ECO:0000313" key="8">
    <source>
        <dbReference type="Proteomes" id="UP000663832"/>
    </source>
</evidence>
<evidence type="ECO:0000313" key="7">
    <source>
        <dbReference type="EMBL" id="CAF1630800.1"/>
    </source>
</evidence>
<keyword evidence="3 5" id="KW-0690">Ribosome biogenesis</keyword>
<comment type="similarity">
    <text evidence="2 5">Belongs to the RRS1 family.</text>
</comment>
<sequence length="85" mass="10030">MNFLIFMLIKCIVKQKKSRFVWDEQKKEWGRHYGYKKANDESKVWLIEVPTSADPNEDQFAKKSAAKNEFQRLKNIAHANKINGT</sequence>
<accession>A0A816D2D4</accession>
<dbReference type="OrthoDB" id="28455at2759"/>
<keyword evidence="4 5" id="KW-0539">Nucleus</keyword>
<evidence type="ECO:0000256" key="1">
    <source>
        <dbReference type="ARBA" id="ARBA00004123"/>
    </source>
</evidence>
<comment type="caution">
    <text evidence="7">The sequence shown here is derived from an EMBL/GenBank/DDBJ whole genome shotgun (WGS) entry which is preliminary data.</text>
</comment>
<organism evidence="7 8">
    <name type="scientific">Adineta steineri</name>
    <dbReference type="NCBI Taxonomy" id="433720"/>
    <lineage>
        <taxon>Eukaryota</taxon>
        <taxon>Metazoa</taxon>
        <taxon>Spiralia</taxon>
        <taxon>Gnathifera</taxon>
        <taxon>Rotifera</taxon>
        <taxon>Eurotatoria</taxon>
        <taxon>Bdelloidea</taxon>
        <taxon>Adinetida</taxon>
        <taxon>Adinetidae</taxon>
        <taxon>Adineta</taxon>
    </lineage>
</organism>
<evidence type="ECO:0000256" key="3">
    <source>
        <dbReference type="ARBA" id="ARBA00022517"/>
    </source>
</evidence>
<dbReference type="Pfam" id="PF04939">
    <property type="entry name" value="RRS1"/>
    <property type="match status" value="1"/>
</dbReference>
<gene>
    <name evidence="6" type="ORF">BJG266_LOCUS40478</name>
    <name evidence="7" type="ORF">QVE165_LOCUS57354</name>
</gene>
<dbReference type="Proteomes" id="UP000663877">
    <property type="component" value="Unassembled WGS sequence"/>
</dbReference>
<proteinExistence type="inferred from homology"/>
<comment type="subcellular location">
    <subcellularLocation>
        <location evidence="1 5">Nucleus</location>
    </subcellularLocation>
</comment>
<evidence type="ECO:0000256" key="2">
    <source>
        <dbReference type="ARBA" id="ARBA00010077"/>
    </source>
</evidence>
<name>A0A816D2D4_9BILA</name>
<dbReference type="Proteomes" id="UP000663832">
    <property type="component" value="Unassembled WGS sequence"/>
</dbReference>
<evidence type="ECO:0000256" key="5">
    <source>
        <dbReference type="RuleBase" id="RU364132"/>
    </source>
</evidence>
<evidence type="ECO:0000256" key="4">
    <source>
        <dbReference type="ARBA" id="ARBA00023242"/>
    </source>
</evidence>
<dbReference type="EMBL" id="CAJNOM010002321">
    <property type="protein sequence ID" value="CAF1630800.1"/>
    <property type="molecule type" value="Genomic_DNA"/>
</dbReference>
<dbReference type="GO" id="GO:0005634">
    <property type="term" value="C:nucleus"/>
    <property type="evidence" value="ECO:0007669"/>
    <property type="project" value="UniProtKB-SubCell"/>
</dbReference>
<dbReference type="EMBL" id="CAJNOI010001996">
    <property type="protein sequence ID" value="CAF1451811.1"/>
    <property type="molecule type" value="Genomic_DNA"/>
</dbReference>
<reference evidence="7" key="1">
    <citation type="submission" date="2021-02" db="EMBL/GenBank/DDBJ databases">
        <authorList>
            <person name="Nowell W R."/>
        </authorList>
    </citation>
    <scope>NUCLEOTIDE SEQUENCE</scope>
</reference>
<dbReference type="GO" id="GO:0042254">
    <property type="term" value="P:ribosome biogenesis"/>
    <property type="evidence" value="ECO:0007669"/>
    <property type="project" value="UniProtKB-KW"/>
</dbReference>
<comment type="function">
    <text evidence="5">Involved in ribosomal large subunit assembly.</text>
</comment>
<evidence type="ECO:0000313" key="6">
    <source>
        <dbReference type="EMBL" id="CAF1451811.1"/>
    </source>
</evidence>
<protein>
    <recommendedName>
        <fullName evidence="5">Ribosome biogenesis regulatory protein</fullName>
    </recommendedName>
</protein>